<dbReference type="VEuPathDB" id="MicrosporidiaDB:AEWD_030830"/>
<dbReference type="VEuPathDB" id="MicrosporidiaDB:AEWR_030830"/>
<evidence type="ECO:0000313" key="3">
    <source>
        <dbReference type="EMBL" id="AGE95949.1"/>
    </source>
</evidence>
<dbReference type="PANTHER" id="PTHR11909">
    <property type="entry name" value="CASEIN KINASE-RELATED"/>
    <property type="match status" value="1"/>
</dbReference>
<dbReference type="GO" id="GO:0004674">
    <property type="term" value="F:protein serine/threonine kinase activity"/>
    <property type="evidence" value="ECO:0007669"/>
    <property type="project" value="UniProtKB-EC"/>
</dbReference>
<protein>
    <recommendedName>
        <fullName evidence="1">non-specific serine/threonine protein kinase</fullName>
        <ecNumber evidence="1">2.7.11.1</ecNumber>
    </recommendedName>
</protein>
<dbReference type="EMBL" id="KC513611">
    <property type="protein sequence ID" value="AGE95949.1"/>
    <property type="molecule type" value="Genomic_DNA"/>
</dbReference>
<dbReference type="VEuPathDB" id="MicrosporidiaDB:ECU03_0910"/>
<dbReference type="Gene3D" id="1.10.510.10">
    <property type="entry name" value="Transferase(Phosphotransferase) domain 1"/>
    <property type="match status" value="1"/>
</dbReference>
<gene>
    <name evidence="3" type="ORF">ECU03_0910</name>
</gene>
<dbReference type="InterPro" id="IPR050235">
    <property type="entry name" value="CK1_Ser-Thr_kinase"/>
</dbReference>
<dbReference type="EC" id="2.7.11.1" evidence="1"/>
<dbReference type="SMART" id="SM00220">
    <property type="entry name" value="S_TKc"/>
    <property type="match status" value="1"/>
</dbReference>
<dbReference type="SUPFAM" id="SSF56112">
    <property type="entry name" value="Protein kinase-like (PK-like)"/>
    <property type="match status" value="1"/>
</dbReference>
<dbReference type="VEuPathDB" id="MicrosporidiaDB:M970_030830"/>
<dbReference type="Pfam" id="PF00069">
    <property type="entry name" value="Pkinase"/>
    <property type="match status" value="1"/>
</dbReference>
<sequence length="327" mass="38385">MPRTLPELRNKSFCYPWNHSNRTMTTEIRNIKLVQKIASGAFGDIFIGQNTVTNQTVAVKLEKKAHYGQLKHEYGVYKTLGGTRTPRIYEYGKILYENVYVNGLVMELMGKSLEQLFVTCSRRFSLKTVLMLGERMVDNVEYLHHRNYVHRDIKPDNFVFDVQGDRLYLIDYGLAKEFRNPMTFKHREMRTDKSLTGTARYASLRTHQGYEQSRRDDLESVGFCMVYFLKGRLPWQGLKAKTKQEKYDRIRESKESISLYELCMGLPKEIHSFCFYVRNLGYEDMPNYAYLRTLLSDALRQRGLRSDGVFDWMVRTPSDSMGDLEIL</sequence>
<dbReference type="VEuPathDB" id="MicrosporidiaDB:AEWQ_030830"/>
<proteinExistence type="predicted"/>
<dbReference type="InterPro" id="IPR008271">
    <property type="entry name" value="Ser/Thr_kinase_AS"/>
</dbReference>
<keyword evidence="3" id="KW-0808">Transferase</keyword>
<dbReference type="InterPro" id="IPR011009">
    <property type="entry name" value="Kinase-like_dom_sf"/>
</dbReference>
<dbReference type="InterPro" id="IPR000719">
    <property type="entry name" value="Prot_kinase_dom"/>
</dbReference>
<dbReference type="PROSITE" id="PS50011">
    <property type="entry name" value="PROTEIN_KINASE_DOM"/>
    <property type="match status" value="1"/>
</dbReference>
<name>M1JKF0_ENCCN</name>
<dbReference type="GO" id="GO:0005524">
    <property type="term" value="F:ATP binding"/>
    <property type="evidence" value="ECO:0007669"/>
    <property type="project" value="InterPro"/>
</dbReference>
<keyword evidence="3" id="KW-0418">Kinase</keyword>
<reference evidence="3" key="1">
    <citation type="journal article" date="2013" name="Eukaryot. Cell">
        <title>Extremely Reduced Levels of Heterozygosity in the Vertebrate Pathogen Encephalitozoon cuniculi.</title>
        <authorList>
            <person name="Selman M."/>
            <person name="Sak B."/>
            <person name="Kvac M."/>
            <person name="Farinelli L."/>
            <person name="Weiss L.M."/>
            <person name="Corradi N."/>
        </authorList>
    </citation>
    <scope>NUCLEOTIDE SEQUENCE</scope>
</reference>
<evidence type="ECO:0000259" key="2">
    <source>
        <dbReference type="PROSITE" id="PS50011"/>
    </source>
</evidence>
<feature type="domain" description="Protein kinase" evidence="2">
    <location>
        <begin position="31"/>
        <end position="327"/>
    </location>
</feature>
<dbReference type="PROSITE" id="PS00108">
    <property type="entry name" value="PROTEIN_KINASE_ST"/>
    <property type="match status" value="1"/>
</dbReference>
<dbReference type="CDD" id="cd14016">
    <property type="entry name" value="STKc_CK1"/>
    <property type="match status" value="1"/>
</dbReference>
<organism evidence="3">
    <name type="scientific">Encephalitozoon cuniculi</name>
    <name type="common">Microsporidian parasite</name>
    <dbReference type="NCBI Taxonomy" id="6035"/>
    <lineage>
        <taxon>Eukaryota</taxon>
        <taxon>Fungi</taxon>
        <taxon>Fungi incertae sedis</taxon>
        <taxon>Microsporidia</taxon>
        <taxon>Unikaryonidae</taxon>
        <taxon>Encephalitozoon</taxon>
    </lineage>
</organism>
<evidence type="ECO:0000256" key="1">
    <source>
        <dbReference type="ARBA" id="ARBA00012513"/>
    </source>
</evidence>
<accession>M1JKF0</accession>
<dbReference type="AlphaFoldDB" id="M1JKF0"/>